<organism evidence="1 2">
    <name type="scientific">Nicotiana tabacum</name>
    <name type="common">Common tobacco</name>
    <dbReference type="NCBI Taxonomy" id="4097"/>
    <lineage>
        <taxon>Eukaryota</taxon>
        <taxon>Viridiplantae</taxon>
        <taxon>Streptophyta</taxon>
        <taxon>Embryophyta</taxon>
        <taxon>Tracheophyta</taxon>
        <taxon>Spermatophyta</taxon>
        <taxon>Magnoliopsida</taxon>
        <taxon>eudicotyledons</taxon>
        <taxon>Gunneridae</taxon>
        <taxon>Pentapetalae</taxon>
        <taxon>asterids</taxon>
        <taxon>lamiids</taxon>
        <taxon>Solanales</taxon>
        <taxon>Solanaceae</taxon>
        <taxon>Nicotianoideae</taxon>
        <taxon>Nicotianeae</taxon>
        <taxon>Nicotiana</taxon>
    </lineage>
</organism>
<evidence type="ECO:0000313" key="1">
    <source>
        <dbReference type="Proteomes" id="UP000790787"/>
    </source>
</evidence>
<keyword evidence="1" id="KW-1185">Reference proteome</keyword>
<protein>
    <submittedName>
        <fullName evidence="2">Uncharacterized protein LOC142163194</fullName>
    </submittedName>
</protein>
<dbReference type="RefSeq" id="XP_075076554.1">
    <property type="nucleotide sequence ID" value="XM_075220453.1"/>
</dbReference>
<evidence type="ECO:0000313" key="2">
    <source>
        <dbReference type="RefSeq" id="XP_075076554.1"/>
    </source>
</evidence>
<proteinExistence type="predicted"/>
<name>A0AC58RV60_TOBAC</name>
<sequence>MTYQVSSIVHSMALTLEDPNAFTIPCTIGIADFAKSLCDLGERIYLMPYSMLKTLGIGQPRATSMRLKMVDRTTKRPLGTIDDVLVLVDKFILPADFVILDCEVDYDVPIILGSTFLATGKALVGEEAGELTFRVIVYDTSAMINLEDPLEVVLLNLDVNEDEGYNQILIASEDKEKNQLHLSVWNLCIF</sequence>
<gene>
    <name evidence="2" type="primary">LOC142163194</name>
</gene>
<accession>A0AC58RV60</accession>
<reference evidence="2" key="2">
    <citation type="submission" date="2025-08" db="UniProtKB">
        <authorList>
            <consortium name="RefSeq"/>
        </authorList>
    </citation>
    <scope>IDENTIFICATION</scope>
    <source>
        <tissue evidence="2">Leaf</tissue>
    </source>
</reference>
<dbReference type="Proteomes" id="UP000790787">
    <property type="component" value="Chromosome 8"/>
</dbReference>
<reference evidence="1" key="1">
    <citation type="journal article" date="2014" name="Nat. Commun.">
        <title>The tobacco genome sequence and its comparison with those of tomato and potato.</title>
        <authorList>
            <person name="Sierro N."/>
            <person name="Battey J.N."/>
            <person name="Ouadi S."/>
            <person name="Bakaher N."/>
            <person name="Bovet L."/>
            <person name="Willig A."/>
            <person name="Goepfert S."/>
            <person name="Peitsch M.C."/>
            <person name="Ivanov N.V."/>
        </authorList>
    </citation>
    <scope>NUCLEOTIDE SEQUENCE [LARGE SCALE GENOMIC DNA]</scope>
</reference>